<sequence>MAIISKKAAVIFILLIYAESDFAKPRPQPYDNSLNPDMVKECESNRKVEAICQLCAKRTKSVIVYPMCCSNEEDVYTWCLNYLNFGLYTS</sequence>
<dbReference type="PANTHER" id="PTHR39945:SF1">
    <property type="entry name" value="FI14129P"/>
    <property type="match status" value="1"/>
</dbReference>
<keyword evidence="1" id="KW-0732">Signal</keyword>
<dbReference type="Proteomes" id="UP000192223">
    <property type="component" value="Unplaced"/>
</dbReference>
<dbReference type="RefSeq" id="XP_018336809.1">
    <property type="nucleotide sequence ID" value="XM_018481307.2"/>
</dbReference>
<feature type="signal peptide" evidence="1">
    <location>
        <begin position="1"/>
        <end position="23"/>
    </location>
</feature>
<dbReference type="PANTHER" id="PTHR39945">
    <property type="entry name" value="FI14129P"/>
    <property type="match status" value="1"/>
</dbReference>
<accession>A0A1W4XLF2</accession>
<dbReference type="KEGG" id="apln:108745184"/>
<evidence type="ECO:0000256" key="1">
    <source>
        <dbReference type="SAM" id="SignalP"/>
    </source>
</evidence>
<evidence type="ECO:0000313" key="3">
    <source>
        <dbReference type="RefSeq" id="XP_018336809.1"/>
    </source>
</evidence>
<gene>
    <name evidence="3" type="primary">LOC108745184</name>
</gene>
<keyword evidence="2" id="KW-1185">Reference proteome</keyword>
<protein>
    <submittedName>
        <fullName evidence="3">Uncharacterized protein LOC108745184</fullName>
    </submittedName>
</protein>
<evidence type="ECO:0000313" key="2">
    <source>
        <dbReference type="Proteomes" id="UP000192223"/>
    </source>
</evidence>
<proteinExistence type="predicted"/>
<feature type="chain" id="PRO_5010728134" evidence="1">
    <location>
        <begin position="24"/>
        <end position="90"/>
    </location>
</feature>
<dbReference type="AlphaFoldDB" id="A0A1W4XLF2"/>
<reference evidence="3" key="1">
    <citation type="submission" date="2025-08" db="UniProtKB">
        <authorList>
            <consortium name="RefSeq"/>
        </authorList>
    </citation>
    <scope>IDENTIFICATION</scope>
    <source>
        <tissue evidence="3">Entire body</tissue>
    </source>
</reference>
<name>A0A1W4XLF2_AGRPL</name>
<dbReference type="GeneID" id="108745184"/>
<dbReference type="OrthoDB" id="8178576at2759"/>
<organism evidence="2 3">
    <name type="scientific">Agrilus planipennis</name>
    <name type="common">Emerald ash borer</name>
    <name type="synonym">Agrilus marcopoli</name>
    <dbReference type="NCBI Taxonomy" id="224129"/>
    <lineage>
        <taxon>Eukaryota</taxon>
        <taxon>Metazoa</taxon>
        <taxon>Ecdysozoa</taxon>
        <taxon>Arthropoda</taxon>
        <taxon>Hexapoda</taxon>
        <taxon>Insecta</taxon>
        <taxon>Pterygota</taxon>
        <taxon>Neoptera</taxon>
        <taxon>Endopterygota</taxon>
        <taxon>Coleoptera</taxon>
        <taxon>Polyphaga</taxon>
        <taxon>Elateriformia</taxon>
        <taxon>Buprestoidea</taxon>
        <taxon>Buprestidae</taxon>
        <taxon>Agrilinae</taxon>
        <taxon>Agrilus</taxon>
    </lineage>
</organism>
<dbReference type="InParanoid" id="A0A1W4XLF2"/>